<dbReference type="PROSITE" id="PS50033">
    <property type="entry name" value="UBX"/>
    <property type="match status" value="1"/>
</dbReference>
<reference evidence="5" key="1">
    <citation type="submission" date="2021-10" db="EMBL/GenBank/DDBJ databases">
        <title>De novo Genome Assembly of Clathrus columnatus (Basidiomycota, Fungi) Using Illumina and Nanopore Sequence Data.</title>
        <authorList>
            <person name="Ogiso-Tanaka E."/>
            <person name="Itagaki H."/>
            <person name="Hosoya T."/>
            <person name="Hosaka K."/>
        </authorList>
    </citation>
    <scope>NUCLEOTIDE SEQUENCE</scope>
    <source>
        <strain evidence="5">MO-923</strain>
    </source>
</reference>
<protein>
    <recommendedName>
        <fullName evidence="4">UBX domain-containing protein</fullName>
    </recommendedName>
</protein>
<dbReference type="GO" id="GO:0005783">
    <property type="term" value="C:endoplasmic reticulum"/>
    <property type="evidence" value="ECO:0007669"/>
    <property type="project" value="TreeGrafter"/>
</dbReference>
<dbReference type="GO" id="GO:0036503">
    <property type="term" value="P:ERAD pathway"/>
    <property type="evidence" value="ECO:0007669"/>
    <property type="project" value="TreeGrafter"/>
</dbReference>
<evidence type="ECO:0000256" key="2">
    <source>
        <dbReference type="SAM" id="MobiDB-lite"/>
    </source>
</evidence>
<keyword evidence="3" id="KW-0472">Membrane</keyword>
<sequence>MSSLDSLNLTNEQRLSFERLRAITGHPGEDQSDERIHHELAILKSVEWDVERAINAVFSGPEQKMVPMNVDDSAQNASPSIPRRPRSMPPAFPIRMFFSLLSVAAYPITLTFGIISHIFRFLRIPLPRVPLGFNLASFTLPRGVIPGLNTTSRTLRIPDNPTSAAERLIRDLEEETSAMTISRARAIQSESTPAAGPSHIQNTLFTESTRKLLPDFYVGSYDSALQLARRDARPLCAILLSEEHDDTPAFKRDVLSDPEFVRALYDGEFIVWIGDIRASDAYQASLKLSATTYPFVAFIALQPRLLSSRSQGTSPPAALTVLSRHPSTTIPPPLTTAALIEHITATIVPRVRPLRLQVLAREEERRLREEQDAAFRAAEQADGERIRQRRREEAEAKERARLEEEARQTADEEERHRERRYQLYRQWLSYNLALLKPEPERGKGIRIGVRFPDGRLSIRRFDETSDVEDLYIWTGSILCNIEPSTAIDRKELNDFTPEHSFCLAATFPRFQVPYAKNQRLTEIDALKGGANLIVEGFRNPERVDGESDDDDEEEDEED</sequence>
<gene>
    <name evidence="5" type="ORF">Clacol_007298</name>
</gene>
<dbReference type="InterPro" id="IPR029071">
    <property type="entry name" value="Ubiquitin-like_domsf"/>
</dbReference>
<evidence type="ECO:0000256" key="1">
    <source>
        <dbReference type="ARBA" id="ARBA00023054"/>
    </source>
</evidence>
<proteinExistence type="predicted"/>
<dbReference type="SMART" id="SM00594">
    <property type="entry name" value="UAS"/>
    <property type="match status" value="1"/>
</dbReference>
<feature type="compositionally biased region" description="Basic and acidic residues" evidence="2">
    <location>
        <begin position="382"/>
        <end position="415"/>
    </location>
</feature>
<evidence type="ECO:0000256" key="3">
    <source>
        <dbReference type="SAM" id="Phobius"/>
    </source>
</evidence>
<dbReference type="Proteomes" id="UP001050691">
    <property type="component" value="Unassembled WGS sequence"/>
</dbReference>
<feature type="domain" description="UBX" evidence="4">
    <location>
        <begin position="446"/>
        <end position="509"/>
    </location>
</feature>
<comment type="caution">
    <text evidence="5">The sequence shown here is derived from an EMBL/GenBank/DDBJ whole genome shotgun (WGS) entry which is preliminary data.</text>
</comment>
<keyword evidence="6" id="KW-1185">Reference proteome</keyword>
<evidence type="ECO:0000313" key="6">
    <source>
        <dbReference type="Proteomes" id="UP001050691"/>
    </source>
</evidence>
<dbReference type="InterPro" id="IPR050730">
    <property type="entry name" value="UBX_domain-protein"/>
</dbReference>
<evidence type="ECO:0000259" key="4">
    <source>
        <dbReference type="PROSITE" id="PS50033"/>
    </source>
</evidence>
<keyword evidence="3" id="KW-1133">Transmembrane helix</keyword>
<feature type="compositionally biased region" description="Acidic residues" evidence="2">
    <location>
        <begin position="546"/>
        <end position="558"/>
    </location>
</feature>
<evidence type="ECO:0000313" key="5">
    <source>
        <dbReference type="EMBL" id="GJJ13049.1"/>
    </source>
</evidence>
<dbReference type="InterPro" id="IPR036249">
    <property type="entry name" value="Thioredoxin-like_sf"/>
</dbReference>
<dbReference type="EMBL" id="BPWL01000008">
    <property type="protein sequence ID" value="GJJ13049.1"/>
    <property type="molecule type" value="Genomic_DNA"/>
</dbReference>
<accession>A0AAV5AEI3</accession>
<dbReference type="Gene3D" id="3.10.20.90">
    <property type="entry name" value="Phosphatidylinositol 3-kinase Catalytic Subunit, Chain A, domain 1"/>
    <property type="match status" value="1"/>
</dbReference>
<dbReference type="GO" id="GO:0043130">
    <property type="term" value="F:ubiquitin binding"/>
    <property type="evidence" value="ECO:0007669"/>
    <property type="project" value="TreeGrafter"/>
</dbReference>
<dbReference type="SUPFAM" id="SSF54236">
    <property type="entry name" value="Ubiquitin-like"/>
    <property type="match status" value="1"/>
</dbReference>
<feature type="region of interest" description="Disordered" evidence="2">
    <location>
        <begin position="537"/>
        <end position="558"/>
    </location>
</feature>
<keyword evidence="3" id="KW-0812">Transmembrane</keyword>
<dbReference type="InterPro" id="IPR006577">
    <property type="entry name" value="UAS"/>
</dbReference>
<dbReference type="AlphaFoldDB" id="A0AAV5AEI3"/>
<feature type="region of interest" description="Disordered" evidence="2">
    <location>
        <begin position="370"/>
        <end position="415"/>
    </location>
</feature>
<organism evidence="5 6">
    <name type="scientific">Clathrus columnatus</name>
    <dbReference type="NCBI Taxonomy" id="1419009"/>
    <lineage>
        <taxon>Eukaryota</taxon>
        <taxon>Fungi</taxon>
        <taxon>Dikarya</taxon>
        <taxon>Basidiomycota</taxon>
        <taxon>Agaricomycotina</taxon>
        <taxon>Agaricomycetes</taxon>
        <taxon>Phallomycetidae</taxon>
        <taxon>Phallales</taxon>
        <taxon>Clathraceae</taxon>
        <taxon>Clathrus</taxon>
    </lineage>
</organism>
<dbReference type="SUPFAM" id="SSF52833">
    <property type="entry name" value="Thioredoxin-like"/>
    <property type="match status" value="1"/>
</dbReference>
<dbReference type="Gene3D" id="3.40.30.10">
    <property type="entry name" value="Glutaredoxin"/>
    <property type="match status" value="1"/>
</dbReference>
<feature type="transmembrane region" description="Helical" evidence="3">
    <location>
        <begin position="96"/>
        <end position="119"/>
    </location>
</feature>
<name>A0AAV5AEI3_9AGAM</name>
<dbReference type="PANTHER" id="PTHR23322:SF1">
    <property type="entry name" value="FAS-ASSOCIATED FACTOR 2"/>
    <property type="match status" value="1"/>
</dbReference>
<keyword evidence="1" id="KW-0175">Coiled coil</keyword>
<dbReference type="Pfam" id="PF00789">
    <property type="entry name" value="UBX"/>
    <property type="match status" value="1"/>
</dbReference>
<dbReference type="PANTHER" id="PTHR23322">
    <property type="entry name" value="FAS-ASSOCIATED PROTEIN"/>
    <property type="match status" value="1"/>
</dbReference>
<dbReference type="InterPro" id="IPR001012">
    <property type="entry name" value="UBX_dom"/>
</dbReference>